<sequence length="339" mass="37828">MGLQDFELAGVQGRAGVSIFEQDHSRGLQVKKAIPYIFIAPAGAIIGFFLLYPLIYSLVISFFEWDLSPTMTFVGLGNYAQILSSSEFWDSMLYTAYYILGVLPFSLLIGFLFANLLNDSTMKGIGFFRMIYFLPVVTSPIAAGMGFSFLFSTELGYVNHIIGSFGGEYVNWLTNPEGIVQILFNWTGIQLPKVLQGPSVALFVIILMGIWQNIGYAMVVYLAGLQNIPQTYYEAAALSGANKFQMLRKITVPLLSPTTFFLLIMFSISSFQVFGPIMVMTPDGGPLNTTSVVVFRLYREAFSYYRFGYAAAMAFVLFLFVISLTAFQVKSIERTVHYD</sequence>
<gene>
    <name evidence="9" type="ORF">XD86_1158</name>
</gene>
<dbReference type="GO" id="GO:0055085">
    <property type="term" value="P:transmembrane transport"/>
    <property type="evidence" value="ECO:0007669"/>
    <property type="project" value="InterPro"/>
</dbReference>
<dbReference type="EMBL" id="LGGH01000200">
    <property type="protein sequence ID" value="KUK66525.1"/>
    <property type="molecule type" value="Genomic_DNA"/>
</dbReference>
<dbReference type="SUPFAM" id="SSF161098">
    <property type="entry name" value="MetI-like"/>
    <property type="match status" value="1"/>
</dbReference>
<dbReference type="Pfam" id="PF00528">
    <property type="entry name" value="BPD_transp_1"/>
    <property type="match status" value="1"/>
</dbReference>
<keyword evidence="6 7" id="KW-0472">Membrane</keyword>
<keyword evidence="3" id="KW-1003">Cell membrane</keyword>
<protein>
    <submittedName>
        <fullName evidence="9">Permease component of ABC-type sugar transporter</fullName>
    </submittedName>
</protein>
<dbReference type="PANTHER" id="PTHR30193">
    <property type="entry name" value="ABC TRANSPORTER PERMEASE PROTEIN"/>
    <property type="match status" value="1"/>
</dbReference>
<evidence type="ECO:0000259" key="8">
    <source>
        <dbReference type="PROSITE" id="PS50928"/>
    </source>
</evidence>
<reference evidence="10" key="1">
    <citation type="journal article" date="2015" name="MBio">
        <title>Genome-Resolved Metagenomic Analysis Reveals Roles for Candidate Phyla and Other Microbial Community Members in Biogeochemical Transformations in Oil Reservoirs.</title>
        <authorList>
            <person name="Hu P."/>
            <person name="Tom L."/>
            <person name="Singh A."/>
            <person name="Thomas B.C."/>
            <person name="Baker B.J."/>
            <person name="Piceno Y.M."/>
            <person name="Andersen G.L."/>
            <person name="Banfield J.F."/>
        </authorList>
    </citation>
    <scope>NUCLEOTIDE SEQUENCE [LARGE SCALE GENOMIC DNA]</scope>
</reference>
<dbReference type="PROSITE" id="PS50928">
    <property type="entry name" value="ABC_TM1"/>
    <property type="match status" value="1"/>
</dbReference>
<evidence type="ECO:0000256" key="6">
    <source>
        <dbReference type="ARBA" id="ARBA00023136"/>
    </source>
</evidence>
<comment type="caution">
    <text evidence="9">The sequence shown here is derived from an EMBL/GenBank/DDBJ whole genome shotgun (WGS) entry which is preliminary data.</text>
</comment>
<accession>A0A101GYL2</accession>
<keyword evidence="2 7" id="KW-0813">Transport</keyword>
<evidence type="ECO:0000256" key="3">
    <source>
        <dbReference type="ARBA" id="ARBA00022475"/>
    </source>
</evidence>
<feature type="transmembrane region" description="Helical" evidence="7">
    <location>
        <begin position="252"/>
        <end position="274"/>
    </location>
</feature>
<keyword evidence="4 7" id="KW-0812">Transmembrane</keyword>
<evidence type="ECO:0000256" key="2">
    <source>
        <dbReference type="ARBA" id="ARBA00022448"/>
    </source>
</evidence>
<dbReference type="AlphaFoldDB" id="A0A101GYL2"/>
<dbReference type="Proteomes" id="UP000054260">
    <property type="component" value="Unassembled WGS sequence"/>
</dbReference>
<proteinExistence type="inferred from homology"/>
<dbReference type="InterPro" id="IPR035906">
    <property type="entry name" value="MetI-like_sf"/>
</dbReference>
<keyword evidence="5 7" id="KW-1133">Transmembrane helix</keyword>
<comment type="subcellular location">
    <subcellularLocation>
        <location evidence="1 7">Cell membrane</location>
        <topology evidence="1 7">Multi-pass membrane protein</topology>
    </subcellularLocation>
</comment>
<dbReference type="PATRIC" id="fig|1236046.6.peg.1434"/>
<evidence type="ECO:0000313" key="10">
    <source>
        <dbReference type="Proteomes" id="UP000054260"/>
    </source>
</evidence>
<evidence type="ECO:0000256" key="1">
    <source>
        <dbReference type="ARBA" id="ARBA00004651"/>
    </source>
</evidence>
<comment type="similarity">
    <text evidence="7">Belongs to the binding-protein-dependent transport system permease family.</text>
</comment>
<dbReference type="GO" id="GO:0005886">
    <property type="term" value="C:plasma membrane"/>
    <property type="evidence" value="ECO:0007669"/>
    <property type="project" value="UniProtKB-SubCell"/>
</dbReference>
<feature type="transmembrane region" description="Helical" evidence="7">
    <location>
        <begin position="36"/>
        <end position="63"/>
    </location>
</feature>
<evidence type="ECO:0000256" key="7">
    <source>
        <dbReference type="RuleBase" id="RU363032"/>
    </source>
</evidence>
<name>A0A101GYL2_9BACT</name>
<dbReference type="PANTHER" id="PTHR30193:SF37">
    <property type="entry name" value="INNER MEMBRANE ABC TRANSPORTER PERMEASE PROTEIN YCJO"/>
    <property type="match status" value="1"/>
</dbReference>
<feature type="transmembrane region" description="Helical" evidence="7">
    <location>
        <begin position="307"/>
        <end position="327"/>
    </location>
</feature>
<dbReference type="CDD" id="cd06261">
    <property type="entry name" value="TM_PBP2"/>
    <property type="match status" value="1"/>
</dbReference>
<dbReference type="InterPro" id="IPR000515">
    <property type="entry name" value="MetI-like"/>
</dbReference>
<feature type="transmembrane region" description="Helical" evidence="7">
    <location>
        <begin position="130"/>
        <end position="151"/>
    </location>
</feature>
<feature type="domain" description="ABC transmembrane type-1" evidence="8">
    <location>
        <begin position="92"/>
        <end position="328"/>
    </location>
</feature>
<dbReference type="Gene3D" id="1.10.3720.10">
    <property type="entry name" value="MetI-like"/>
    <property type="match status" value="1"/>
</dbReference>
<feature type="transmembrane region" description="Helical" evidence="7">
    <location>
        <begin position="200"/>
        <end position="223"/>
    </location>
</feature>
<feature type="transmembrane region" description="Helical" evidence="7">
    <location>
        <begin position="96"/>
        <end position="118"/>
    </location>
</feature>
<evidence type="ECO:0000256" key="4">
    <source>
        <dbReference type="ARBA" id="ARBA00022692"/>
    </source>
</evidence>
<keyword evidence="9" id="KW-0762">Sugar transport</keyword>
<evidence type="ECO:0000256" key="5">
    <source>
        <dbReference type="ARBA" id="ARBA00022989"/>
    </source>
</evidence>
<organism evidence="9 10">
    <name type="scientific">Mesotoga infera</name>
    <dbReference type="NCBI Taxonomy" id="1236046"/>
    <lineage>
        <taxon>Bacteria</taxon>
        <taxon>Thermotogati</taxon>
        <taxon>Thermotogota</taxon>
        <taxon>Thermotogae</taxon>
        <taxon>Kosmotogales</taxon>
        <taxon>Kosmotogaceae</taxon>
        <taxon>Mesotoga</taxon>
    </lineage>
</organism>
<dbReference type="InterPro" id="IPR051393">
    <property type="entry name" value="ABC_transporter_permease"/>
</dbReference>
<evidence type="ECO:0000313" key="9">
    <source>
        <dbReference type="EMBL" id="KUK66525.1"/>
    </source>
</evidence>